<protein>
    <submittedName>
        <fullName evidence="1">Uncharacterized protein</fullName>
    </submittedName>
</protein>
<name>A0A8X6KG74_TRICU</name>
<dbReference type="AlphaFoldDB" id="A0A8X6KG74"/>
<sequence length="99" mass="11613">MNQIDCISDYSNEENSEVVFFPDEDVIFVENEDEDGISDTTRSNTSDGSITLRYLPKRFILIPVRLWAFYLHPSTKASSRKLRWDHPNWKKGNWDEVSV</sequence>
<accession>A0A8X6KG74</accession>
<dbReference type="Proteomes" id="UP000887116">
    <property type="component" value="Unassembled WGS sequence"/>
</dbReference>
<reference evidence="1" key="1">
    <citation type="submission" date="2020-07" db="EMBL/GenBank/DDBJ databases">
        <title>Multicomponent nature underlies the extraordinary mechanical properties of spider dragline silk.</title>
        <authorList>
            <person name="Kono N."/>
            <person name="Nakamura H."/>
            <person name="Mori M."/>
            <person name="Yoshida Y."/>
            <person name="Ohtoshi R."/>
            <person name="Malay A.D."/>
            <person name="Moran D.A.P."/>
            <person name="Tomita M."/>
            <person name="Numata K."/>
            <person name="Arakawa K."/>
        </authorList>
    </citation>
    <scope>NUCLEOTIDE SEQUENCE</scope>
</reference>
<keyword evidence="2" id="KW-1185">Reference proteome</keyword>
<organism evidence="1 2">
    <name type="scientific">Trichonephila clavata</name>
    <name type="common">Joro spider</name>
    <name type="synonym">Nephila clavata</name>
    <dbReference type="NCBI Taxonomy" id="2740835"/>
    <lineage>
        <taxon>Eukaryota</taxon>
        <taxon>Metazoa</taxon>
        <taxon>Ecdysozoa</taxon>
        <taxon>Arthropoda</taxon>
        <taxon>Chelicerata</taxon>
        <taxon>Arachnida</taxon>
        <taxon>Araneae</taxon>
        <taxon>Araneomorphae</taxon>
        <taxon>Entelegynae</taxon>
        <taxon>Araneoidea</taxon>
        <taxon>Nephilidae</taxon>
        <taxon>Trichonephila</taxon>
    </lineage>
</organism>
<dbReference type="EMBL" id="BMAO01031072">
    <property type="protein sequence ID" value="GFQ72136.1"/>
    <property type="molecule type" value="Genomic_DNA"/>
</dbReference>
<gene>
    <name evidence="1" type="ORF">TNCT_416451</name>
</gene>
<proteinExistence type="predicted"/>
<comment type="caution">
    <text evidence="1">The sequence shown here is derived from an EMBL/GenBank/DDBJ whole genome shotgun (WGS) entry which is preliminary data.</text>
</comment>
<evidence type="ECO:0000313" key="1">
    <source>
        <dbReference type="EMBL" id="GFQ72136.1"/>
    </source>
</evidence>
<evidence type="ECO:0000313" key="2">
    <source>
        <dbReference type="Proteomes" id="UP000887116"/>
    </source>
</evidence>